<sequence length="358" mass="41909">MSSWIIQKSFQSWKSNPIVTSVMQISIEELDFPSITICHMESNRFGYIEQELNNIGEFTTNEIKKMLLSDIIKLLQKSQSKLDHNKIKLNNEDLEREFCNKSHFDIPLNIDTNKSKDNLYGLFNSYLNLYSNFYDMESFNNHLVNHFSASVLENKVTYSIFDNNSSSKAFLDLNSLCDGNSIRSFLFFHLMAQKFYNSTIQEFRFGTVLKWLYDHALTQEDREEFYMKYTPKEDRFYAKRFIDNDINCTISIPSFIAVLSGDESARNTQNCLPDNSGYSEELSKIMLNSQNPKFSEIPFLMIPFCWYGEYEHRELTKNNTAYCRTLKESINAFAFMLYFSCITKLSTTSSRLVDTVQN</sequence>
<evidence type="ECO:0000313" key="1">
    <source>
        <dbReference type="EMBL" id="CAF2961832.1"/>
    </source>
</evidence>
<dbReference type="AlphaFoldDB" id="A0A7R8HAU0"/>
<dbReference type="OrthoDB" id="6021021at2759"/>
<proteinExistence type="predicted"/>
<organism evidence="1 2">
    <name type="scientific">Lepeophtheirus salmonis</name>
    <name type="common">Salmon louse</name>
    <name type="synonym">Caligus salmonis</name>
    <dbReference type="NCBI Taxonomy" id="72036"/>
    <lineage>
        <taxon>Eukaryota</taxon>
        <taxon>Metazoa</taxon>
        <taxon>Ecdysozoa</taxon>
        <taxon>Arthropoda</taxon>
        <taxon>Crustacea</taxon>
        <taxon>Multicrustacea</taxon>
        <taxon>Hexanauplia</taxon>
        <taxon>Copepoda</taxon>
        <taxon>Siphonostomatoida</taxon>
        <taxon>Caligidae</taxon>
        <taxon>Lepeophtheirus</taxon>
    </lineage>
</organism>
<name>A0A7R8HAU0_LEPSM</name>
<dbReference type="Proteomes" id="UP000675881">
    <property type="component" value="Chromosome 5"/>
</dbReference>
<evidence type="ECO:0000313" key="2">
    <source>
        <dbReference type="Proteomes" id="UP000675881"/>
    </source>
</evidence>
<protein>
    <submittedName>
        <fullName evidence="1">(salmon louse) hypothetical protein</fullName>
    </submittedName>
</protein>
<reference evidence="1" key="1">
    <citation type="submission" date="2021-02" db="EMBL/GenBank/DDBJ databases">
        <authorList>
            <person name="Bekaert M."/>
        </authorList>
    </citation>
    <scope>NUCLEOTIDE SEQUENCE</scope>
    <source>
        <strain evidence="1">IoA-00</strain>
    </source>
</reference>
<gene>
    <name evidence="1" type="ORF">LSAA_9415</name>
</gene>
<keyword evidence="2" id="KW-1185">Reference proteome</keyword>
<dbReference type="EMBL" id="HG994584">
    <property type="protein sequence ID" value="CAF2961832.1"/>
    <property type="molecule type" value="Genomic_DNA"/>
</dbReference>
<accession>A0A7R8HAU0</accession>